<evidence type="ECO:0000313" key="7">
    <source>
        <dbReference type="EMBL" id="SCL30979.1"/>
    </source>
</evidence>
<evidence type="ECO:0000256" key="3">
    <source>
        <dbReference type="ARBA" id="ARBA00022450"/>
    </source>
</evidence>
<keyword evidence="3" id="KW-0596">Phosphopantetheine</keyword>
<feature type="region of interest" description="Disordered" evidence="5">
    <location>
        <begin position="946"/>
        <end position="973"/>
    </location>
</feature>
<dbReference type="SUPFAM" id="SSF52777">
    <property type="entry name" value="CoA-dependent acyltransferases"/>
    <property type="match status" value="2"/>
</dbReference>
<dbReference type="GO" id="GO:0003824">
    <property type="term" value="F:catalytic activity"/>
    <property type="evidence" value="ECO:0007669"/>
    <property type="project" value="InterPro"/>
</dbReference>
<feature type="compositionally biased region" description="Basic and acidic residues" evidence="5">
    <location>
        <begin position="1331"/>
        <end position="1343"/>
    </location>
</feature>
<dbReference type="Proteomes" id="UP000198906">
    <property type="component" value="Unassembled WGS sequence"/>
</dbReference>
<organism evidence="7 8">
    <name type="scientific">Micromonospora inyonensis</name>
    <dbReference type="NCBI Taxonomy" id="47866"/>
    <lineage>
        <taxon>Bacteria</taxon>
        <taxon>Bacillati</taxon>
        <taxon>Actinomycetota</taxon>
        <taxon>Actinomycetes</taxon>
        <taxon>Micromonosporales</taxon>
        <taxon>Micromonosporaceae</taxon>
        <taxon>Micromonospora</taxon>
    </lineage>
</organism>
<keyword evidence="4" id="KW-0597">Phosphoprotein</keyword>
<dbReference type="SUPFAM" id="SSF53474">
    <property type="entry name" value="alpha/beta-Hydrolases"/>
    <property type="match status" value="1"/>
</dbReference>
<evidence type="ECO:0000256" key="5">
    <source>
        <dbReference type="SAM" id="MobiDB-lite"/>
    </source>
</evidence>
<dbReference type="Pfam" id="PF00501">
    <property type="entry name" value="AMP-binding"/>
    <property type="match status" value="1"/>
</dbReference>
<comment type="cofactor">
    <cofactor evidence="1">
        <name>pantetheine 4'-phosphate</name>
        <dbReference type="ChEBI" id="CHEBI:47942"/>
    </cofactor>
</comment>
<dbReference type="InterPro" id="IPR025110">
    <property type="entry name" value="AMP-bd_C"/>
</dbReference>
<dbReference type="InterPro" id="IPR000873">
    <property type="entry name" value="AMP-dep_synth/lig_dom"/>
</dbReference>
<dbReference type="Gene3D" id="3.40.50.1820">
    <property type="entry name" value="alpha/beta hydrolase"/>
    <property type="match status" value="1"/>
</dbReference>
<feature type="region of interest" description="Disordered" evidence="5">
    <location>
        <begin position="1303"/>
        <end position="1343"/>
    </location>
</feature>
<feature type="domain" description="Carrier" evidence="6">
    <location>
        <begin position="971"/>
        <end position="1046"/>
    </location>
</feature>
<dbReference type="Gene3D" id="2.30.38.10">
    <property type="entry name" value="Luciferase, Domain 3"/>
    <property type="match status" value="1"/>
</dbReference>
<dbReference type="FunFam" id="3.30.300.30:FF:000010">
    <property type="entry name" value="Enterobactin synthetase component F"/>
    <property type="match status" value="1"/>
</dbReference>
<comment type="similarity">
    <text evidence="2">Belongs to the ATP-dependent AMP-binding enzyme family.</text>
</comment>
<accession>A0A1C6SNW5</accession>
<name>A0A1C6SNW5_9ACTN</name>
<dbReference type="PANTHER" id="PTHR45527:SF1">
    <property type="entry name" value="FATTY ACID SYNTHASE"/>
    <property type="match status" value="1"/>
</dbReference>
<dbReference type="InterPro" id="IPR023213">
    <property type="entry name" value="CAT-like_dom_sf"/>
</dbReference>
<dbReference type="Pfam" id="PF13193">
    <property type="entry name" value="AMP-binding_C"/>
    <property type="match status" value="1"/>
</dbReference>
<dbReference type="InterPro" id="IPR001242">
    <property type="entry name" value="Condensation_dom"/>
</dbReference>
<dbReference type="PROSITE" id="PS00455">
    <property type="entry name" value="AMP_BINDING"/>
    <property type="match status" value="1"/>
</dbReference>
<protein>
    <submittedName>
        <fullName evidence="7">Enterobactin synthetase component F</fullName>
    </submittedName>
</protein>
<evidence type="ECO:0000313" key="8">
    <source>
        <dbReference type="Proteomes" id="UP000198906"/>
    </source>
</evidence>
<dbReference type="InterPro" id="IPR020806">
    <property type="entry name" value="PKS_PP-bd"/>
</dbReference>
<dbReference type="PANTHER" id="PTHR45527">
    <property type="entry name" value="NONRIBOSOMAL PEPTIDE SYNTHETASE"/>
    <property type="match status" value="1"/>
</dbReference>
<dbReference type="Gene3D" id="3.30.300.30">
    <property type="match status" value="1"/>
</dbReference>
<dbReference type="PROSITE" id="PS50075">
    <property type="entry name" value="CARRIER"/>
    <property type="match status" value="1"/>
</dbReference>
<evidence type="ECO:0000256" key="4">
    <source>
        <dbReference type="ARBA" id="ARBA00022553"/>
    </source>
</evidence>
<dbReference type="FunFam" id="3.40.50.980:FF:000001">
    <property type="entry name" value="Non-ribosomal peptide synthetase"/>
    <property type="match status" value="1"/>
</dbReference>
<dbReference type="InterPro" id="IPR006162">
    <property type="entry name" value="Ppantetheine_attach_site"/>
</dbReference>
<dbReference type="GO" id="GO:0008610">
    <property type="term" value="P:lipid biosynthetic process"/>
    <property type="evidence" value="ECO:0007669"/>
    <property type="project" value="UniProtKB-ARBA"/>
</dbReference>
<dbReference type="Gene3D" id="3.30.559.10">
    <property type="entry name" value="Chloramphenicol acetyltransferase-like domain"/>
    <property type="match status" value="1"/>
</dbReference>
<dbReference type="Gene3D" id="3.40.50.980">
    <property type="match status" value="2"/>
</dbReference>
<dbReference type="Pfam" id="PF00550">
    <property type="entry name" value="PP-binding"/>
    <property type="match status" value="1"/>
</dbReference>
<dbReference type="Pfam" id="PF00975">
    <property type="entry name" value="Thioesterase"/>
    <property type="match status" value="1"/>
</dbReference>
<dbReference type="PROSITE" id="PS00012">
    <property type="entry name" value="PHOSPHOPANTETHEINE"/>
    <property type="match status" value="1"/>
</dbReference>
<evidence type="ECO:0000256" key="1">
    <source>
        <dbReference type="ARBA" id="ARBA00001957"/>
    </source>
</evidence>
<reference evidence="8" key="1">
    <citation type="submission" date="2016-06" db="EMBL/GenBank/DDBJ databases">
        <authorList>
            <person name="Varghese N."/>
        </authorList>
    </citation>
    <scope>NUCLEOTIDE SEQUENCE [LARGE SCALE GENOMIC DNA]</scope>
    <source>
        <strain evidence="8">DSM 46123</strain>
    </source>
</reference>
<dbReference type="NCBIfam" id="TIGR01733">
    <property type="entry name" value="AA-adenyl-dom"/>
    <property type="match status" value="1"/>
</dbReference>
<proteinExistence type="inferred from homology"/>
<dbReference type="SMART" id="SM00823">
    <property type="entry name" value="PKS_PP"/>
    <property type="match status" value="1"/>
</dbReference>
<dbReference type="GO" id="GO:0044550">
    <property type="term" value="P:secondary metabolite biosynthetic process"/>
    <property type="evidence" value="ECO:0007669"/>
    <property type="project" value="UniProtKB-ARBA"/>
</dbReference>
<dbReference type="Gene3D" id="3.30.559.30">
    <property type="entry name" value="Nonribosomal peptide synthetase, condensation domain"/>
    <property type="match status" value="1"/>
</dbReference>
<dbReference type="EMBL" id="FMHU01000002">
    <property type="protein sequence ID" value="SCL30979.1"/>
    <property type="molecule type" value="Genomic_DNA"/>
</dbReference>
<keyword evidence="8" id="KW-1185">Reference proteome</keyword>
<dbReference type="GO" id="GO:0043041">
    <property type="term" value="P:amino acid activation for nonribosomal peptide biosynthetic process"/>
    <property type="evidence" value="ECO:0007669"/>
    <property type="project" value="TreeGrafter"/>
</dbReference>
<dbReference type="FunFam" id="3.40.50.12780:FF:000012">
    <property type="entry name" value="Non-ribosomal peptide synthetase"/>
    <property type="match status" value="1"/>
</dbReference>
<dbReference type="STRING" id="47866.GA0074694_5851"/>
<dbReference type="RefSeq" id="WP_176738150.1">
    <property type="nucleotide sequence ID" value="NZ_FMHU01000002.1"/>
</dbReference>
<dbReference type="InterPro" id="IPR010071">
    <property type="entry name" value="AA_adenyl_dom"/>
</dbReference>
<dbReference type="InterPro" id="IPR036736">
    <property type="entry name" value="ACP-like_sf"/>
</dbReference>
<dbReference type="SUPFAM" id="SSF56801">
    <property type="entry name" value="Acetyl-CoA synthetase-like"/>
    <property type="match status" value="1"/>
</dbReference>
<dbReference type="SUPFAM" id="SSF47336">
    <property type="entry name" value="ACP-like"/>
    <property type="match status" value="1"/>
</dbReference>
<evidence type="ECO:0000256" key="2">
    <source>
        <dbReference type="ARBA" id="ARBA00006432"/>
    </source>
</evidence>
<dbReference type="GO" id="GO:0031177">
    <property type="term" value="F:phosphopantetheine binding"/>
    <property type="evidence" value="ECO:0007669"/>
    <property type="project" value="InterPro"/>
</dbReference>
<dbReference type="Pfam" id="PF00668">
    <property type="entry name" value="Condensation"/>
    <property type="match status" value="1"/>
</dbReference>
<dbReference type="InterPro" id="IPR009081">
    <property type="entry name" value="PP-bd_ACP"/>
</dbReference>
<dbReference type="InterPro" id="IPR029058">
    <property type="entry name" value="AB_hydrolase_fold"/>
</dbReference>
<dbReference type="FunFam" id="1.10.1200.10:FF:000005">
    <property type="entry name" value="Nonribosomal peptide synthetase 1"/>
    <property type="match status" value="1"/>
</dbReference>
<gene>
    <name evidence="7" type="ORF">GA0074694_5851</name>
</gene>
<sequence>MLFDHDRPNWPLLGAQSGIWYAESLDSTGASWSITDRVDIHGPVDPATMTAAHHQVERDCEALRLRFAVTATGPVQHVDPDASSPLHLVDVSAEADPEAAADAWMTADMAAPVDRLGTGLCTTALIRLAPEHFVLYRRVHHLMVDGWSIAQLHRRTAATYTALMTGQAPPPPPPPLRILGDGEAAYLASDRVERDRRHWLDRLADRPEPTRLAGRHGRRGGPVIRRRANLGVALTERMRAAAGRFGVGWSEFAVGVAAAYVGRMTGGTDVLLGLPVTGRMSRAERDVPGMTTNAMPLRVRMPAGTSLAALLAGVGAELRAGLLHSRYPAAMLGRDLGRTGQGRPFWGAVVNVMGSTAPLHFAGHPATVRTLSLPDVDDVSLVFFQLPDGDTELLLDADSVAHPPAELDAHLRRFLFFLEAATSAEPGTAVDELPLTDAGERERLLGWGRGPVRDIPPVGIHQLVEQWAERTPDAPALDDDGTPVSFRELDRRANRLARHLVDRGVGPGQVVAFALPRSATLVTAALAVLKSGAAFLSLDPAYPLARLSFMVDDAEPSLLLLSGETTALGDHLPVRRLLLDDPELTARLATLDAGPLSDRERTLPTSPWQPAYLIYTSGSTGTPKGVVVRHRGVVNLTAAMVDRLGSGPGTRTLQFASASFDAFVGEMTQSVLNGGTLVLAPAERLTPGPELTRLIRERQVNDLVLAPSVLDVLSPQELPPGTTVSIVGELSAPTVVERFAPVCRLINGYGPTEATVSTAMSGQLTGDRAAAPPIGTPLRNVRVYLLDAHRQLVPMGAVGELHIGGAGVSLGYRGNRALTEERFLPDPFATDDGEARMYRSGDLARWTADGELVFVGRDDDQVKIRGFRIELGEVEAALVRQPGVVRAAATVRDDDAGGRQLVGYVVPAPESAVDPARIRAGLAEALPAHLVPGIVVAVDELPRTASGKLDRGALPDPYAATRPSDATGGQTSRTDAEEVLAALFAELLGVPAVGADDSFFDLGGHSLSATRLLGRARALLDVRLSVRDLFRHPTVSALAARIGPPPVVATGPVAAVPLRRTGSRPPLFCLPLPAGRSWPWLRLVAQLPADVPAYGLQGGVTGSTGFEELVAGYVARIREVRPEGPYHLLGCGTGGYLAYQVAVALQAAGAEVGLLALLDSFPPDETHPSPPLTDREALLGVLDLYGVPRPASGPPDAATVAGLLHARGGGLTGVDETAVRDQADALARLSHLAHEFTPGRFVGDPLVLATRADGAGQPPTVPDWGKYVTGRVRERLLDVDGRDPLAPGPVTALAAALVAALDVGDDPTGPTAADGTAPGEPAPPDTVATERPQEETGNRETHR</sequence>
<dbReference type="GO" id="GO:0005737">
    <property type="term" value="C:cytoplasm"/>
    <property type="evidence" value="ECO:0007669"/>
    <property type="project" value="TreeGrafter"/>
</dbReference>
<dbReference type="InterPro" id="IPR020845">
    <property type="entry name" value="AMP-binding_CS"/>
</dbReference>
<evidence type="ECO:0000259" key="6">
    <source>
        <dbReference type="PROSITE" id="PS50075"/>
    </source>
</evidence>
<dbReference type="InterPro" id="IPR001031">
    <property type="entry name" value="Thioesterase"/>
</dbReference>
<dbReference type="InterPro" id="IPR045851">
    <property type="entry name" value="AMP-bd_C_sf"/>
</dbReference>